<gene>
    <name evidence="1" type="ORF">N8T08_004844</name>
</gene>
<name>A0ACC3B353_9EURO</name>
<evidence type="ECO:0000313" key="1">
    <source>
        <dbReference type="EMBL" id="KAK1144831.1"/>
    </source>
</evidence>
<evidence type="ECO:0000313" key="2">
    <source>
        <dbReference type="Proteomes" id="UP001177260"/>
    </source>
</evidence>
<organism evidence="1 2">
    <name type="scientific">Aspergillus melleus</name>
    <dbReference type="NCBI Taxonomy" id="138277"/>
    <lineage>
        <taxon>Eukaryota</taxon>
        <taxon>Fungi</taxon>
        <taxon>Dikarya</taxon>
        <taxon>Ascomycota</taxon>
        <taxon>Pezizomycotina</taxon>
        <taxon>Eurotiomycetes</taxon>
        <taxon>Eurotiomycetidae</taxon>
        <taxon>Eurotiales</taxon>
        <taxon>Aspergillaceae</taxon>
        <taxon>Aspergillus</taxon>
        <taxon>Aspergillus subgen. Circumdati</taxon>
    </lineage>
</organism>
<keyword evidence="2" id="KW-1185">Reference proteome</keyword>
<dbReference type="Proteomes" id="UP001177260">
    <property type="component" value="Unassembled WGS sequence"/>
</dbReference>
<reference evidence="1 2" key="1">
    <citation type="journal article" date="2023" name="ACS Omega">
        <title>Identification of the Neoaspergillic Acid Biosynthesis Gene Cluster by Establishing an In Vitro CRISPR-Ribonucleoprotein Genetic System in Aspergillus melleus.</title>
        <authorList>
            <person name="Yuan B."/>
            <person name="Grau M.F."/>
            <person name="Murata R.M."/>
            <person name="Torok T."/>
            <person name="Venkateswaran K."/>
            <person name="Stajich J.E."/>
            <person name="Wang C.C.C."/>
        </authorList>
    </citation>
    <scope>NUCLEOTIDE SEQUENCE [LARGE SCALE GENOMIC DNA]</scope>
    <source>
        <strain evidence="1 2">IMV 1140</strain>
    </source>
</reference>
<sequence>MATMLPVEIIQSILLYMDIETYIAARLTCKSWRYAASTSLMTYKTVQQIPVSLPPTIREVSEKEWGVYLDQIGRINLLGFRNHVERTVTCRSRTDTWTAPATTRLGYPGRGDVRSKGSPGVVDEMEIKQRLLQFPLASSLYPLWTSVCRALSDGCNDMWMMKQQQYLQPHLALSSDSRILAIGFGKRIQVFSALDDKRAENTPPAEYLIKDDTHGIIESLEFEENDKLLRLVIGKQPSRVRYLGLPSHASESPDMSYWRRCIDRIYLDSIELARHLSRSSTTRLVLAGLRLLPSSEETGNIAGSGSEEHRHFSACLQTGHIDSYCMGSISFFHTAQASGMLCANIGRLLPSKQFQPYTAKSRTSSKAEQSTVPTHSLPRATVDPEYTYSYGDYSHRNDYQLTNIPRWDPINLPSATCDTPQLAISDDSRMLIVYEPCASPKGQGGSLYVYNIEPCTPMYQPFPRTKPQSQVDWSIFGQDFGGLGLCFVFSAAFDMIKSRMTDVIPSWPFLLDRLDVDIKSLKVARDTTLDGAYTITAKSAEGDVEWKLNRN</sequence>
<dbReference type="EMBL" id="JAOPJF010000028">
    <property type="protein sequence ID" value="KAK1144831.1"/>
    <property type="molecule type" value="Genomic_DNA"/>
</dbReference>
<protein>
    <submittedName>
        <fullName evidence="1">Uncharacterized protein</fullName>
    </submittedName>
</protein>
<accession>A0ACC3B353</accession>
<comment type="caution">
    <text evidence="1">The sequence shown here is derived from an EMBL/GenBank/DDBJ whole genome shotgun (WGS) entry which is preliminary data.</text>
</comment>
<proteinExistence type="predicted"/>